<protein>
    <submittedName>
        <fullName evidence="1">Uncharacterized protein (DUF2141 family)</fullName>
    </submittedName>
</protein>
<sequence>MKKIITIVFVLIATIVFAQEKLTTIEVEIHDIDSSNGQVLIGLYNSEELWLKKTYKGAVGKILEGKSIATFVDVPEGIYAISVFHDEDKDGKLKTNFLGIPSEDTGSSNNAPAMFGPPKWEDAKFEVKKNTVKQIINL</sequence>
<evidence type="ECO:0000313" key="2">
    <source>
        <dbReference type="Proteomes" id="UP000269412"/>
    </source>
</evidence>
<dbReference type="EMBL" id="RBIQ01000010">
    <property type="protein sequence ID" value="RKR07900.1"/>
    <property type="molecule type" value="Genomic_DNA"/>
</dbReference>
<dbReference type="Pfam" id="PF09912">
    <property type="entry name" value="DUF2141"/>
    <property type="match status" value="1"/>
</dbReference>
<dbReference type="InterPro" id="IPR018673">
    <property type="entry name" value="DUF2141"/>
</dbReference>
<organism evidence="1 2">
    <name type="scientific">Maribacter vaceletii</name>
    <dbReference type="NCBI Taxonomy" id="1206816"/>
    <lineage>
        <taxon>Bacteria</taxon>
        <taxon>Pseudomonadati</taxon>
        <taxon>Bacteroidota</taxon>
        <taxon>Flavobacteriia</taxon>
        <taxon>Flavobacteriales</taxon>
        <taxon>Flavobacteriaceae</taxon>
        <taxon>Maribacter</taxon>
    </lineage>
</organism>
<dbReference type="OrthoDB" id="9788332at2"/>
<reference evidence="1 2" key="1">
    <citation type="submission" date="2018-10" db="EMBL/GenBank/DDBJ databases">
        <title>Genomic Encyclopedia of Archaeal and Bacterial Type Strains, Phase II (KMG-II): from individual species to whole genera.</title>
        <authorList>
            <person name="Goeker M."/>
        </authorList>
    </citation>
    <scope>NUCLEOTIDE SEQUENCE [LARGE SCALE GENOMIC DNA]</scope>
    <source>
        <strain evidence="1 2">DSM 25230</strain>
    </source>
</reference>
<keyword evidence="2" id="KW-1185">Reference proteome</keyword>
<accession>A0A495DTK6</accession>
<name>A0A495DTK6_9FLAO</name>
<gene>
    <name evidence="1" type="ORF">CLV91_2661</name>
</gene>
<evidence type="ECO:0000313" key="1">
    <source>
        <dbReference type="EMBL" id="RKR07900.1"/>
    </source>
</evidence>
<dbReference type="AlphaFoldDB" id="A0A495DTK6"/>
<dbReference type="Proteomes" id="UP000269412">
    <property type="component" value="Unassembled WGS sequence"/>
</dbReference>
<proteinExistence type="predicted"/>
<dbReference type="RefSeq" id="WP_121068673.1">
    <property type="nucleotide sequence ID" value="NZ_RBIQ01000010.1"/>
</dbReference>
<comment type="caution">
    <text evidence="1">The sequence shown here is derived from an EMBL/GenBank/DDBJ whole genome shotgun (WGS) entry which is preliminary data.</text>
</comment>